<accession>A0A1F7IGI3</accession>
<gene>
    <name evidence="1" type="ORF">A2954_01345</name>
</gene>
<dbReference type="EMBL" id="MGAG01000002">
    <property type="protein sequence ID" value="OGK42470.1"/>
    <property type="molecule type" value="Genomic_DNA"/>
</dbReference>
<dbReference type="STRING" id="1802056.A2954_01345"/>
<evidence type="ECO:0000313" key="1">
    <source>
        <dbReference type="EMBL" id="OGK42470.1"/>
    </source>
</evidence>
<dbReference type="Proteomes" id="UP000177698">
    <property type="component" value="Unassembled WGS sequence"/>
</dbReference>
<dbReference type="Gene3D" id="3.30.2310.20">
    <property type="entry name" value="RelE-like"/>
    <property type="match status" value="1"/>
</dbReference>
<proteinExistence type="predicted"/>
<evidence type="ECO:0000313" key="2">
    <source>
        <dbReference type="Proteomes" id="UP000177698"/>
    </source>
</evidence>
<dbReference type="InterPro" id="IPR035093">
    <property type="entry name" value="RelE/ParE_toxin_dom_sf"/>
</dbReference>
<evidence type="ECO:0008006" key="3">
    <source>
        <dbReference type="Google" id="ProtNLM"/>
    </source>
</evidence>
<dbReference type="SUPFAM" id="SSF143011">
    <property type="entry name" value="RelE-like"/>
    <property type="match status" value="1"/>
</dbReference>
<reference evidence="1 2" key="1">
    <citation type="journal article" date="2016" name="Nat. Commun.">
        <title>Thousands of microbial genomes shed light on interconnected biogeochemical processes in an aquifer system.</title>
        <authorList>
            <person name="Anantharaman K."/>
            <person name="Brown C.T."/>
            <person name="Hug L.A."/>
            <person name="Sharon I."/>
            <person name="Castelle C.J."/>
            <person name="Probst A.J."/>
            <person name="Thomas B.C."/>
            <person name="Singh A."/>
            <person name="Wilkins M.J."/>
            <person name="Karaoz U."/>
            <person name="Brodie E.L."/>
            <person name="Williams K.H."/>
            <person name="Hubbard S.S."/>
            <person name="Banfield J.F."/>
        </authorList>
    </citation>
    <scope>NUCLEOTIDE SEQUENCE [LARGE SCALE GENOMIC DNA]</scope>
</reference>
<protein>
    <recommendedName>
        <fullName evidence="3">Addiction module toxin RelE</fullName>
    </recommendedName>
</protein>
<sequence length="98" mass="11457">MNQYRLRFTKPFERRYVKLLKKNRQLKEKVDKTLEILKNNPFSPSLDTHKALSRKGGEVFSSSVTGDIRIVWHFDKLEVLVIILLDLGGHSGSKKVYR</sequence>
<name>A0A1F7IGI3_9BACT</name>
<comment type="caution">
    <text evidence="1">The sequence shown here is derived from an EMBL/GenBank/DDBJ whole genome shotgun (WGS) entry which is preliminary data.</text>
</comment>
<dbReference type="AlphaFoldDB" id="A0A1F7IGI3"/>
<organism evidence="1 2">
    <name type="scientific">Candidatus Roizmanbacteria bacterium RIFCSPLOWO2_01_FULL_37_12</name>
    <dbReference type="NCBI Taxonomy" id="1802056"/>
    <lineage>
        <taxon>Bacteria</taxon>
        <taxon>Candidatus Roizmaniibacteriota</taxon>
    </lineage>
</organism>